<dbReference type="Gene3D" id="1.50.10.10">
    <property type="match status" value="3"/>
</dbReference>
<dbReference type="Proteomes" id="UP000250140">
    <property type="component" value="Unassembled WGS sequence"/>
</dbReference>
<evidence type="ECO:0000256" key="6">
    <source>
        <dbReference type="PIRSR" id="PIRSR601382-1"/>
    </source>
</evidence>
<feature type="compositionally biased region" description="Polar residues" evidence="10">
    <location>
        <begin position="100"/>
        <end position="112"/>
    </location>
</feature>
<feature type="active site" description="Proton donor" evidence="6">
    <location>
        <position position="291"/>
    </location>
</feature>
<dbReference type="InterPro" id="IPR036026">
    <property type="entry name" value="Seven-hairpin_glycosidases"/>
</dbReference>
<dbReference type="EMBL" id="KV749239">
    <property type="protein sequence ID" value="OCL10442.1"/>
    <property type="molecule type" value="Genomic_DNA"/>
</dbReference>
<dbReference type="SUPFAM" id="SSF48225">
    <property type="entry name" value="Seven-hairpin glycosidases"/>
    <property type="match status" value="1"/>
</dbReference>
<evidence type="ECO:0000256" key="4">
    <source>
        <dbReference type="ARBA" id="ARBA00022801"/>
    </source>
</evidence>
<reference evidence="11 12" key="1">
    <citation type="journal article" date="2016" name="Nat. Commun.">
        <title>Ectomycorrhizal ecology is imprinted in the genome of the dominant symbiotic fungus Cenococcum geophilum.</title>
        <authorList>
            <consortium name="DOE Joint Genome Institute"/>
            <person name="Peter M."/>
            <person name="Kohler A."/>
            <person name="Ohm R.A."/>
            <person name="Kuo A."/>
            <person name="Krutzmann J."/>
            <person name="Morin E."/>
            <person name="Arend M."/>
            <person name="Barry K.W."/>
            <person name="Binder M."/>
            <person name="Choi C."/>
            <person name="Clum A."/>
            <person name="Copeland A."/>
            <person name="Grisel N."/>
            <person name="Haridas S."/>
            <person name="Kipfer T."/>
            <person name="LaButti K."/>
            <person name="Lindquist E."/>
            <person name="Lipzen A."/>
            <person name="Maire R."/>
            <person name="Meier B."/>
            <person name="Mihaltcheva S."/>
            <person name="Molinier V."/>
            <person name="Murat C."/>
            <person name="Poggeler S."/>
            <person name="Quandt C.A."/>
            <person name="Sperisen C."/>
            <person name="Tritt A."/>
            <person name="Tisserant E."/>
            <person name="Crous P.W."/>
            <person name="Henrissat B."/>
            <person name="Nehls U."/>
            <person name="Egli S."/>
            <person name="Spatafora J.W."/>
            <person name="Grigoriev I.V."/>
            <person name="Martin F.M."/>
        </authorList>
    </citation>
    <scope>NUCLEOTIDE SEQUENCE [LARGE SCALE GENOMIC DNA]</scope>
    <source>
        <strain evidence="11 12">CBS 207.34</strain>
    </source>
</reference>
<dbReference type="InterPro" id="IPR001382">
    <property type="entry name" value="Glyco_hydro_47"/>
</dbReference>
<comment type="similarity">
    <text evidence="3 9">Belongs to the glycosyl hydrolase 47 family.</text>
</comment>
<keyword evidence="12" id="KW-1185">Reference proteome</keyword>
<dbReference type="GO" id="GO:0036503">
    <property type="term" value="P:ERAD pathway"/>
    <property type="evidence" value="ECO:0007669"/>
    <property type="project" value="UniProtKB-ARBA"/>
</dbReference>
<dbReference type="PANTHER" id="PTHR11742">
    <property type="entry name" value="MANNOSYL-OLIGOSACCHARIDE ALPHA-1,2-MANNOSIDASE-RELATED"/>
    <property type="match status" value="1"/>
</dbReference>
<evidence type="ECO:0000256" key="7">
    <source>
        <dbReference type="PIRSR" id="PIRSR601382-2"/>
    </source>
</evidence>
<dbReference type="InterPro" id="IPR050749">
    <property type="entry name" value="Glycosyl_Hydrolase_47"/>
</dbReference>
<dbReference type="GO" id="GO:0016020">
    <property type="term" value="C:membrane"/>
    <property type="evidence" value="ECO:0007669"/>
    <property type="project" value="InterPro"/>
</dbReference>
<evidence type="ECO:0000256" key="5">
    <source>
        <dbReference type="ARBA" id="ARBA00023157"/>
    </source>
</evidence>
<keyword evidence="7" id="KW-0479">Metal-binding</keyword>
<evidence type="ECO:0000256" key="9">
    <source>
        <dbReference type="RuleBase" id="RU361193"/>
    </source>
</evidence>
<accession>A0A8E2JV83</accession>
<dbReference type="GO" id="GO:0005783">
    <property type="term" value="C:endoplasmic reticulum"/>
    <property type="evidence" value="ECO:0007669"/>
    <property type="project" value="TreeGrafter"/>
</dbReference>
<evidence type="ECO:0000256" key="3">
    <source>
        <dbReference type="ARBA" id="ARBA00007658"/>
    </source>
</evidence>
<evidence type="ECO:0000256" key="2">
    <source>
        <dbReference type="ARBA" id="ARBA00004922"/>
    </source>
</evidence>
<dbReference type="InterPro" id="IPR012341">
    <property type="entry name" value="6hp_glycosidase-like_sf"/>
</dbReference>
<feature type="binding site" evidence="7">
    <location>
        <position position="920"/>
    </location>
    <ligand>
        <name>Ca(2+)</name>
        <dbReference type="ChEBI" id="CHEBI:29108"/>
    </ligand>
</feature>
<keyword evidence="4 9" id="KW-0378">Hydrolase</keyword>
<dbReference type="UniPathway" id="UPA00378"/>
<dbReference type="GO" id="GO:0005975">
    <property type="term" value="P:carbohydrate metabolic process"/>
    <property type="evidence" value="ECO:0007669"/>
    <property type="project" value="InterPro"/>
</dbReference>
<dbReference type="GO" id="GO:0004571">
    <property type="term" value="F:mannosyl-oligosaccharide 1,2-alpha-mannosidase activity"/>
    <property type="evidence" value="ECO:0007669"/>
    <property type="project" value="InterPro"/>
</dbReference>
<feature type="region of interest" description="Disordered" evidence="10">
    <location>
        <begin position="87"/>
        <end position="117"/>
    </location>
</feature>
<feature type="disulfide bond" evidence="8">
    <location>
        <begin position="629"/>
        <end position="658"/>
    </location>
</feature>
<feature type="active site" description="Proton donor" evidence="6">
    <location>
        <position position="672"/>
    </location>
</feature>
<comment type="cofactor">
    <cofactor evidence="1 7">
        <name>Ca(2+)</name>
        <dbReference type="ChEBI" id="CHEBI:29108"/>
    </cofactor>
</comment>
<dbReference type="AlphaFoldDB" id="A0A8E2JV83"/>
<dbReference type="PANTHER" id="PTHR11742:SF103">
    <property type="entry name" value="ENDOPLASMIC RETICULUM MANNOSIDASE MNL2-RELATED"/>
    <property type="match status" value="1"/>
</dbReference>
<dbReference type="OrthoDB" id="8118055at2759"/>
<dbReference type="Pfam" id="PF01532">
    <property type="entry name" value="Glyco_hydro_47"/>
    <property type="match status" value="1"/>
</dbReference>
<evidence type="ECO:0000256" key="8">
    <source>
        <dbReference type="PIRSR" id="PIRSR601382-3"/>
    </source>
</evidence>
<keyword evidence="7" id="KW-0106">Calcium</keyword>
<keyword evidence="5 8" id="KW-1015">Disulfide bond</keyword>
<evidence type="ECO:0000313" key="11">
    <source>
        <dbReference type="EMBL" id="OCL10442.1"/>
    </source>
</evidence>
<dbReference type="EC" id="3.2.1.-" evidence="9"/>
<dbReference type="PRINTS" id="PR00747">
    <property type="entry name" value="GLYHDRLASE47"/>
</dbReference>
<protein>
    <recommendedName>
        <fullName evidence="9">alpha-1,2-Mannosidase</fullName>
        <ecNumber evidence="9">3.2.1.-</ecNumber>
    </recommendedName>
</protein>
<evidence type="ECO:0000256" key="1">
    <source>
        <dbReference type="ARBA" id="ARBA00001913"/>
    </source>
</evidence>
<organism evidence="11 12">
    <name type="scientific">Glonium stellatum</name>
    <dbReference type="NCBI Taxonomy" id="574774"/>
    <lineage>
        <taxon>Eukaryota</taxon>
        <taxon>Fungi</taxon>
        <taxon>Dikarya</taxon>
        <taxon>Ascomycota</taxon>
        <taxon>Pezizomycotina</taxon>
        <taxon>Dothideomycetes</taxon>
        <taxon>Pleosporomycetidae</taxon>
        <taxon>Gloniales</taxon>
        <taxon>Gloniaceae</taxon>
        <taxon>Glonium</taxon>
    </lineage>
</organism>
<dbReference type="GO" id="GO:0005509">
    <property type="term" value="F:calcium ion binding"/>
    <property type="evidence" value="ECO:0007669"/>
    <property type="project" value="InterPro"/>
</dbReference>
<evidence type="ECO:0000313" key="12">
    <source>
        <dbReference type="Proteomes" id="UP000250140"/>
    </source>
</evidence>
<evidence type="ECO:0000256" key="10">
    <source>
        <dbReference type="SAM" id="MobiDB-lite"/>
    </source>
</evidence>
<sequence length="929" mass="104001">MFRYRRYRVFLVFAIFTTLALYRFSGSHTWDEAPTEEESRAQNVQTKSLSWNPRLLNEVVQETRPVLVEVPAAETSQALVTPPPIASISRPVQKAPPELHTSSKPHTPSESVSLAEPTHTEIQNSADTPKVMIPDQGDVIAEHGEGRVEVSPLPSNVKPIYWKKLPEHFPIPSESTIQLPTGSSKPIPKIQYAFTEESAESKADREGKLRVIKDAFTNAWSGYKEHAWLQDELSPVSGGFRNPFAGWGATLVDSLDTLWIMGLKTEFEEAVQAVKKIDFTTSPRGDIPLFETTIRYLGGLIAAYDISGQKYETLLKKAVELAEILMGAFDTPNRMPLTYYFWRPTFASQPHRAGGRVVLAEIGSLSVEFTRLAQLTGEPKYYDAIARITDALEQFQNQTRLPGMWPTYLDASGCKKPDYSKPVEAPETHGLVDNQPLHFKEENPEAKEEILLKLPKPITFIAGEPGKGRIQNWDNATIVGDLMKEDTGSLSKVKRQLEVPNAALTESTVPSTVMDNLPSATPSALELPQCAEQGFAEVSEYIIESYTLGGMSDSTYEYLPKQYLLLGGLADQYRTMYEASMDVVKEHLIFRPMLPGNEDILFSGALNVPAPSEDDKVGELEAENAHLTCFAGGMLGMGAKIFGREEDLEIAKKLTEGCVWSYKVTTTGIMPESFIGVPCDSMTHCEWNETKWWDAIDPWAESRLTSYEQQLQTYNADLASASASFAAAMAAATAAPSETVVEQPKATPTTPTIELQKRQLEMSGTDEPPSRIVNLNEEPKVSEMPTPTLPSFPVLYSPKPPLSHEEYVKNRIQEERLPEGFVSIRSKKYILRPEAIESVWYMYRITGDTHWREVGWDMFTAIKTHTSTTYGNSAIDDVTKMAPELLDEMESFWLAETLKYFYLLFAEESLVSLDEWVLNTEAHPFRRPR</sequence>
<feature type="active site" evidence="6">
    <location>
        <position position="553"/>
    </location>
</feature>
<keyword evidence="9" id="KW-0326">Glycosidase</keyword>
<gene>
    <name evidence="11" type="ORF">AOQ84DRAFT_374912</name>
</gene>
<feature type="active site" evidence="6">
    <location>
        <position position="834"/>
    </location>
</feature>
<name>A0A8E2JV83_9PEZI</name>
<proteinExistence type="inferred from homology"/>
<comment type="pathway">
    <text evidence="2">Protein modification; protein glycosylation.</text>
</comment>